<evidence type="ECO:0000313" key="2">
    <source>
        <dbReference type="Proteomes" id="UP000011663"/>
    </source>
</evidence>
<reference evidence="1 2" key="1">
    <citation type="submission" date="2012-07" db="EMBL/GenBank/DDBJ databases">
        <title>Genome sequence of Brachyspira sp. 30446, isolated from a pig with mucohaemorrhagic colitis.</title>
        <authorList>
            <person name="Rubin J.E."/>
            <person name="Fernando C."/>
            <person name="Harding J.C.S."/>
            <person name="Hill J.E."/>
        </authorList>
    </citation>
    <scope>NUCLEOTIDE SEQUENCE [LARGE SCALE GENOMIC DNA]</scope>
    <source>
        <strain evidence="1 2">30446</strain>
    </source>
</reference>
<protein>
    <submittedName>
        <fullName evidence="1">Uncharacterized protein</fullName>
    </submittedName>
</protein>
<sequence length="70" mass="7943">MRLITAILPIFDIAIYAAKPNDNIIKVNILDLDDAVYNADIAMLKEASKYIKIEYSKFIDFFIASLGFNI</sequence>
<proteinExistence type="predicted"/>
<organism evidence="1 2">
    <name type="scientific">Brachyspira hampsonii 30446</name>
    <dbReference type="NCBI Taxonomy" id="1289135"/>
    <lineage>
        <taxon>Bacteria</taxon>
        <taxon>Pseudomonadati</taxon>
        <taxon>Spirochaetota</taxon>
        <taxon>Spirochaetia</taxon>
        <taxon>Brachyspirales</taxon>
        <taxon>Brachyspiraceae</taxon>
        <taxon>Brachyspira</taxon>
    </lineage>
</organism>
<evidence type="ECO:0000313" key="1">
    <source>
        <dbReference type="EMBL" id="EKV56214.1"/>
    </source>
</evidence>
<accession>A0A2U4FA93</accession>
<dbReference type="AlphaFoldDB" id="A0A2U4FA93"/>
<gene>
    <name evidence="1" type="ORF">A966_12676</name>
</gene>
<dbReference type="Proteomes" id="UP000011663">
    <property type="component" value="Unassembled WGS sequence"/>
</dbReference>
<dbReference type="EMBL" id="ALNZ01000034">
    <property type="protein sequence ID" value="EKV56214.1"/>
    <property type="molecule type" value="Genomic_DNA"/>
</dbReference>
<name>A0A2U4FA93_9SPIR</name>
<comment type="caution">
    <text evidence="1">The sequence shown here is derived from an EMBL/GenBank/DDBJ whole genome shotgun (WGS) entry which is preliminary data.</text>
</comment>